<dbReference type="InterPro" id="IPR048332">
    <property type="entry name" value="GD_AH_C"/>
</dbReference>
<organism evidence="4 5">
    <name type="scientific">Luteolibacter luteus</name>
    <dbReference type="NCBI Taxonomy" id="2728835"/>
    <lineage>
        <taxon>Bacteria</taxon>
        <taxon>Pseudomonadati</taxon>
        <taxon>Verrucomicrobiota</taxon>
        <taxon>Verrucomicrobiia</taxon>
        <taxon>Verrucomicrobiales</taxon>
        <taxon>Verrucomicrobiaceae</taxon>
        <taxon>Luteolibacter</taxon>
    </lineage>
</organism>
<dbReference type="Pfam" id="PF04295">
    <property type="entry name" value="GD_AH_second"/>
    <property type="match status" value="1"/>
</dbReference>
<accession>A0A858RJZ4</accession>
<sequence>MKLLVQIHPDDNVAVAPQAIPAGTKSDRALVFADIPAGHKAALRPISSGEPVVKYGFPIGIATEDIAAGEHVHVHNVRTGLALDTELKYDDHRSEMAAAGTAPAFMGYRRPDGRAATRNEIWIVNTVACVNVPSQRIADLAAREFVTPGGPIDGIHAFTHPYGCSQLGDDLGYTRKILAGLVRHPNAAAVLILGLGCENNTLKSFLAEAGTLDPQRVRFFNAQEVQDEIEHGLEAMRDLVSYASQFKREPIPASELVLGMKCGGSDGFSGITANPLVGRIADRLCAWGGTAILTEVPEMFGAEAPLFSRCDRQETFDEALGMVNRFKDYFRRHGEEVHENPSPGNKDGGITTLEEKSLGCIQKGGRAPVKQVVGYGEAAEQGLGGLCLVEAPGNDGVSSTALAAAGAHVILFTTGRGTPLGVPVPTLKIASNHELAARKPNWIDYDAGQLLDPDVDPATVTDGLMSLILETASGKEARNERNGFREITIWKQGVTL</sequence>
<dbReference type="GO" id="GO:0016829">
    <property type="term" value="F:lyase activity"/>
    <property type="evidence" value="ECO:0007669"/>
    <property type="project" value="UniProtKB-KW"/>
</dbReference>
<dbReference type="KEGG" id="luo:HHL09_13870"/>
<dbReference type="SMART" id="SM00858">
    <property type="entry name" value="SAF"/>
    <property type="match status" value="1"/>
</dbReference>
<reference evidence="4 5" key="1">
    <citation type="submission" date="2020-04" db="EMBL/GenBank/DDBJ databases">
        <title>Luteolibacter sp. G-1-1-1 isolated from soil.</title>
        <authorList>
            <person name="Dahal R.H."/>
        </authorList>
    </citation>
    <scope>NUCLEOTIDE SEQUENCE [LARGE SCALE GENOMIC DNA]</scope>
    <source>
        <strain evidence="4 5">G-1-1-1</strain>
    </source>
</reference>
<keyword evidence="5" id="KW-1185">Reference proteome</keyword>
<dbReference type="CDD" id="cd11613">
    <property type="entry name" value="SAF_AH_GD"/>
    <property type="match status" value="1"/>
</dbReference>
<evidence type="ECO:0000256" key="2">
    <source>
        <dbReference type="ARBA" id="ARBA00023239"/>
    </source>
</evidence>
<evidence type="ECO:0000313" key="4">
    <source>
        <dbReference type="EMBL" id="QJE96824.1"/>
    </source>
</evidence>
<dbReference type="Gene3D" id="2.30.130.110">
    <property type="match status" value="1"/>
</dbReference>
<comment type="similarity">
    <text evidence="1">Belongs to the UxaA family.</text>
</comment>
<keyword evidence="2" id="KW-0456">Lyase</keyword>
<proteinExistence type="inferred from homology"/>
<dbReference type="GO" id="GO:0019698">
    <property type="term" value="P:D-galacturonate catabolic process"/>
    <property type="evidence" value="ECO:0007669"/>
    <property type="project" value="TreeGrafter"/>
</dbReference>
<evidence type="ECO:0000313" key="5">
    <source>
        <dbReference type="Proteomes" id="UP000501812"/>
    </source>
</evidence>
<dbReference type="RefSeq" id="WP_169455224.1">
    <property type="nucleotide sequence ID" value="NZ_CP051774.1"/>
</dbReference>
<feature type="domain" description="SAF" evidence="3">
    <location>
        <begin position="11"/>
        <end position="78"/>
    </location>
</feature>
<dbReference type="Proteomes" id="UP000501812">
    <property type="component" value="Chromosome"/>
</dbReference>
<dbReference type="AlphaFoldDB" id="A0A858RJZ4"/>
<dbReference type="InterPro" id="IPR052172">
    <property type="entry name" value="UxaA_altronate/galactarate_dh"/>
</dbReference>
<protein>
    <submittedName>
        <fullName evidence="4">Altronate dehydratase</fullName>
    </submittedName>
</protein>
<dbReference type="InterPro" id="IPR013974">
    <property type="entry name" value="SAF"/>
</dbReference>
<evidence type="ECO:0000256" key="1">
    <source>
        <dbReference type="ARBA" id="ARBA00010986"/>
    </source>
</evidence>
<dbReference type="EMBL" id="CP051774">
    <property type="protein sequence ID" value="QJE96824.1"/>
    <property type="molecule type" value="Genomic_DNA"/>
</dbReference>
<dbReference type="PANTHER" id="PTHR30536">
    <property type="entry name" value="ALTRONATE/GALACTARATE DEHYDRATASE"/>
    <property type="match status" value="1"/>
</dbReference>
<dbReference type="Pfam" id="PF08666">
    <property type="entry name" value="SAF"/>
    <property type="match status" value="1"/>
</dbReference>
<dbReference type="InterPro" id="IPR044144">
    <property type="entry name" value="SAF_UxaA/GarD"/>
</dbReference>
<dbReference type="Pfam" id="PF20629">
    <property type="entry name" value="GD_AH_C"/>
    <property type="match status" value="1"/>
</dbReference>
<dbReference type="InterPro" id="IPR007392">
    <property type="entry name" value="GD_AH_second"/>
</dbReference>
<gene>
    <name evidence="4" type="ORF">HHL09_13870</name>
</gene>
<evidence type="ECO:0000259" key="3">
    <source>
        <dbReference type="SMART" id="SM00858"/>
    </source>
</evidence>
<name>A0A858RJZ4_9BACT</name>
<dbReference type="PANTHER" id="PTHR30536:SF5">
    <property type="entry name" value="ALTRONATE DEHYDRATASE"/>
    <property type="match status" value="1"/>
</dbReference>